<evidence type="ECO:0000313" key="1">
    <source>
        <dbReference type="EMBL" id="MFC3670454.1"/>
    </source>
</evidence>
<evidence type="ECO:0000313" key="2">
    <source>
        <dbReference type="Proteomes" id="UP001595683"/>
    </source>
</evidence>
<dbReference type="Proteomes" id="UP001595683">
    <property type="component" value="Unassembled WGS sequence"/>
</dbReference>
<sequence>MSNGKDSAGGRAVATLLFAPGARPDADALAALAQAGQAFAVSHRPVPPADWVELLRDGLTFDISGLSPGLIVPGAPAPLRVGLPAGFDCAAHEAVLLAPGPHLAGAENLLPVVQVAVSLILALAALPGLAAIGWLPAGNLVSPRWFVDAVRPWLEGGPFPALALAGLKRGTDRVVSHGLAFFVGQEFEFHTGGERPGEVHARAAVRLVDWLVAHGRLATAQAVSLPDTAPLWLEPGENGIIAIRWA</sequence>
<evidence type="ECO:0008006" key="3">
    <source>
        <dbReference type="Google" id="ProtNLM"/>
    </source>
</evidence>
<keyword evidence="2" id="KW-1185">Reference proteome</keyword>
<organism evidence="1 2">
    <name type="scientific">Novosphingobium pokkalii</name>
    <dbReference type="NCBI Taxonomy" id="1770194"/>
    <lineage>
        <taxon>Bacteria</taxon>
        <taxon>Pseudomonadati</taxon>
        <taxon>Pseudomonadota</taxon>
        <taxon>Alphaproteobacteria</taxon>
        <taxon>Sphingomonadales</taxon>
        <taxon>Sphingomonadaceae</taxon>
        <taxon>Novosphingobium</taxon>
    </lineage>
</organism>
<proteinExistence type="predicted"/>
<protein>
    <recommendedName>
        <fullName evidence="3">DUF4261 domain-containing protein</fullName>
    </recommendedName>
</protein>
<gene>
    <name evidence="1" type="ORF">ACFOOT_03365</name>
</gene>
<dbReference type="EMBL" id="JBHRYE010000007">
    <property type="protein sequence ID" value="MFC3670454.1"/>
    <property type="molecule type" value="Genomic_DNA"/>
</dbReference>
<reference evidence="2" key="1">
    <citation type="journal article" date="2019" name="Int. J. Syst. Evol. Microbiol.">
        <title>The Global Catalogue of Microorganisms (GCM) 10K type strain sequencing project: providing services to taxonomists for standard genome sequencing and annotation.</title>
        <authorList>
            <consortium name="The Broad Institute Genomics Platform"/>
            <consortium name="The Broad Institute Genome Sequencing Center for Infectious Disease"/>
            <person name="Wu L."/>
            <person name="Ma J."/>
        </authorList>
    </citation>
    <scope>NUCLEOTIDE SEQUENCE [LARGE SCALE GENOMIC DNA]</scope>
    <source>
        <strain evidence="2">KCTC 42224</strain>
    </source>
</reference>
<dbReference type="RefSeq" id="WP_191323230.1">
    <property type="nucleotide sequence ID" value="NZ_BMZP01000003.1"/>
</dbReference>
<name>A0ABV7UZ62_9SPHN</name>
<comment type="caution">
    <text evidence="1">The sequence shown here is derived from an EMBL/GenBank/DDBJ whole genome shotgun (WGS) entry which is preliminary data.</text>
</comment>
<accession>A0ABV7UZ62</accession>